<sequence>MNVQTDAGCRFLDLAIVFGCTLYVSDKTSAEKIRGKPLDHIFSVVVDTILVKSFFTGKSSKWLTSIERLLQEGADPNAVTRLRHLLKVTFATFHSQKKTEPQWPTADVSIWEYYLLNLWFMARAVSRDDVLDIIMRQGFHKEQLWTVIPQAATYLKICQKFLKAGAELYPRFSRLYEDPKFSNHVKEYERVATIPPDSVHEILRLLGDVACDAEEQFTARQIYATYPSVIAELHPSRMDSLRAEVSNTMDVLHER</sequence>
<evidence type="ECO:0000313" key="1">
    <source>
        <dbReference type="EMBL" id="KAF2236930.1"/>
    </source>
</evidence>
<organism evidence="1 2">
    <name type="scientific">Viridothelium virens</name>
    <name type="common">Speckled blister lichen</name>
    <name type="synonym">Trypethelium virens</name>
    <dbReference type="NCBI Taxonomy" id="1048519"/>
    <lineage>
        <taxon>Eukaryota</taxon>
        <taxon>Fungi</taxon>
        <taxon>Dikarya</taxon>
        <taxon>Ascomycota</taxon>
        <taxon>Pezizomycotina</taxon>
        <taxon>Dothideomycetes</taxon>
        <taxon>Dothideomycetes incertae sedis</taxon>
        <taxon>Trypetheliales</taxon>
        <taxon>Trypetheliaceae</taxon>
        <taxon>Viridothelium</taxon>
    </lineage>
</organism>
<dbReference type="Proteomes" id="UP000800092">
    <property type="component" value="Unassembled WGS sequence"/>
</dbReference>
<name>A0A6A6HHJ5_VIRVR</name>
<dbReference type="EMBL" id="ML991782">
    <property type="protein sequence ID" value="KAF2236930.1"/>
    <property type="molecule type" value="Genomic_DNA"/>
</dbReference>
<protein>
    <submittedName>
        <fullName evidence="1">Uncharacterized protein</fullName>
    </submittedName>
</protein>
<evidence type="ECO:0000313" key="2">
    <source>
        <dbReference type="Proteomes" id="UP000800092"/>
    </source>
</evidence>
<gene>
    <name evidence="1" type="ORF">EV356DRAFT_497195</name>
</gene>
<proteinExistence type="predicted"/>
<keyword evidence="2" id="KW-1185">Reference proteome</keyword>
<reference evidence="1" key="1">
    <citation type="journal article" date="2020" name="Stud. Mycol.">
        <title>101 Dothideomycetes genomes: a test case for predicting lifestyles and emergence of pathogens.</title>
        <authorList>
            <person name="Haridas S."/>
            <person name="Albert R."/>
            <person name="Binder M."/>
            <person name="Bloem J."/>
            <person name="Labutti K."/>
            <person name="Salamov A."/>
            <person name="Andreopoulos B."/>
            <person name="Baker S."/>
            <person name="Barry K."/>
            <person name="Bills G."/>
            <person name="Bluhm B."/>
            <person name="Cannon C."/>
            <person name="Castanera R."/>
            <person name="Culley D."/>
            <person name="Daum C."/>
            <person name="Ezra D."/>
            <person name="Gonzalez J."/>
            <person name="Henrissat B."/>
            <person name="Kuo A."/>
            <person name="Liang C."/>
            <person name="Lipzen A."/>
            <person name="Lutzoni F."/>
            <person name="Magnuson J."/>
            <person name="Mondo S."/>
            <person name="Nolan M."/>
            <person name="Ohm R."/>
            <person name="Pangilinan J."/>
            <person name="Park H.-J."/>
            <person name="Ramirez L."/>
            <person name="Alfaro M."/>
            <person name="Sun H."/>
            <person name="Tritt A."/>
            <person name="Yoshinaga Y."/>
            <person name="Zwiers L.-H."/>
            <person name="Turgeon B."/>
            <person name="Goodwin S."/>
            <person name="Spatafora J."/>
            <person name="Crous P."/>
            <person name="Grigoriev I."/>
        </authorList>
    </citation>
    <scope>NUCLEOTIDE SEQUENCE</scope>
    <source>
        <strain evidence="1">Tuck. ex Michener</strain>
    </source>
</reference>
<dbReference type="AlphaFoldDB" id="A0A6A6HHJ5"/>
<accession>A0A6A6HHJ5</accession>